<protein>
    <submittedName>
        <fullName evidence="3">Putative Zn finger-like uncharacterized protein</fullName>
    </submittedName>
</protein>
<reference evidence="3 4" key="1">
    <citation type="submission" date="2020-08" db="EMBL/GenBank/DDBJ databases">
        <title>Genomic Encyclopedia of Type Strains, Phase IV (KMG-IV): sequencing the most valuable type-strain genomes for metagenomic binning, comparative biology and taxonomic classification.</title>
        <authorList>
            <person name="Goeker M."/>
        </authorList>
    </citation>
    <scope>NUCLEOTIDE SEQUENCE [LARGE SCALE GENOMIC DNA]</scope>
    <source>
        <strain evidence="3 4">DSM 27244</strain>
    </source>
</reference>
<feature type="transmembrane region" description="Helical" evidence="1">
    <location>
        <begin position="129"/>
        <end position="149"/>
    </location>
</feature>
<dbReference type="RefSeq" id="WP_184030777.1">
    <property type="nucleotide sequence ID" value="NZ_JACIJJ010000006.1"/>
</dbReference>
<gene>
    <name evidence="3" type="ORF">FHR19_003352</name>
</gene>
<dbReference type="NCBIfam" id="TIGR02098">
    <property type="entry name" value="MJ0042_CXXC"/>
    <property type="match status" value="1"/>
</dbReference>
<evidence type="ECO:0000259" key="2">
    <source>
        <dbReference type="Pfam" id="PF13717"/>
    </source>
</evidence>
<dbReference type="AlphaFoldDB" id="A0A7W9EKF1"/>
<dbReference type="InterPro" id="IPR011723">
    <property type="entry name" value="Znf/thioredoxin_put"/>
</dbReference>
<evidence type="ECO:0000256" key="1">
    <source>
        <dbReference type="SAM" id="Phobius"/>
    </source>
</evidence>
<organism evidence="3 4">
    <name type="scientific">Sphingomonas yantingensis</name>
    <dbReference type="NCBI Taxonomy" id="1241761"/>
    <lineage>
        <taxon>Bacteria</taxon>
        <taxon>Pseudomonadati</taxon>
        <taxon>Pseudomonadota</taxon>
        <taxon>Alphaproteobacteria</taxon>
        <taxon>Sphingomonadales</taxon>
        <taxon>Sphingomonadaceae</taxon>
        <taxon>Sphingomonas</taxon>
    </lineage>
</organism>
<sequence>MILECTQCRTRYLVPDTAIGIEGRTVRCASCKHSWFQPPPVIAVSPPAPKPAAPTPVEAKAPEPLAADPVPAAPMPAPTPVAAAPVPAPAAAEPAKAFTYVDPNIDNPNFSPFAHRPPFQPTRNPARRWTMAAAIAGTSMLLGAGAILYTGAPGIAAQLGLPLPGAESPLRFTERAIERRYLSSGNELFVVSGKVSNPSSSAQPVPDIRAELRDPQGRIVYSWTITPEMRRLAPNGTVAFSSGKLDVPANSKQLDLSFAGGI</sequence>
<dbReference type="EMBL" id="JACIJJ010000006">
    <property type="protein sequence ID" value="MBB5699975.1"/>
    <property type="molecule type" value="Genomic_DNA"/>
</dbReference>
<dbReference type="Proteomes" id="UP000557739">
    <property type="component" value="Unassembled WGS sequence"/>
</dbReference>
<keyword evidence="1" id="KW-0812">Transmembrane</keyword>
<keyword evidence="1" id="KW-0472">Membrane</keyword>
<evidence type="ECO:0000313" key="4">
    <source>
        <dbReference type="Proteomes" id="UP000557739"/>
    </source>
</evidence>
<keyword evidence="4" id="KW-1185">Reference proteome</keyword>
<feature type="domain" description="Zinc finger/thioredoxin putative" evidence="2">
    <location>
        <begin position="1"/>
        <end position="36"/>
    </location>
</feature>
<comment type="caution">
    <text evidence="3">The sequence shown here is derived from an EMBL/GenBank/DDBJ whole genome shotgun (WGS) entry which is preliminary data.</text>
</comment>
<accession>A0A7W9EKF1</accession>
<keyword evidence="1" id="KW-1133">Transmembrane helix</keyword>
<evidence type="ECO:0000313" key="3">
    <source>
        <dbReference type="EMBL" id="MBB5699975.1"/>
    </source>
</evidence>
<proteinExistence type="predicted"/>
<name>A0A7W9EKF1_9SPHN</name>
<dbReference type="Pfam" id="PF13717">
    <property type="entry name" value="Zn_ribbon_4"/>
    <property type="match status" value="1"/>
</dbReference>